<evidence type="ECO:0000313" key="2">
    <source>
        <dbReference type="EMBL" id="GCE31667.1"/>
    </source>
</evidence>
<comment type="caution">
    <text evidence="2">The sequence shown here is derived from an EMBL/GenBank/DDBJ whole genome shotgun (WGS) entry which is preliminary data.</text>
</comment>
<reference evidence="3" key="1">
    <citation type="submission" date="2018-12" db="EMBL/GenBank/DDBJ databases">
        <title>Tengunoibacter tsumagoiensis gen. nov., sp. nov., Dictyobacter kobayashii sp. nov., D. alpinus sp. nov., and D. joshuensis sp. nov. and description of Dictyobacteraceae fam. nov. within the order Ktedonobacterales isolated from Tengu-no-mugimeshi.</title>
        <authorList>
            <person name="Wang C.M."/>
            <person name="Zheng Y."/>
            <person name="Sakai Y."/>
            <person name="Toyoda A."/>
            <person name="Minakuchi Y."/>
            <person name="Abe K."/>
            <person name="Yokota A."/>
            <person name="Yabe S."/>
        </authorList>
    </citation>
    <scope>NUCLEOTIDE SEQUENCE [LARGE SCALE GENOMIC DNA]</scope>
    <source>
        <strain evidence="3">Uno16</strain>
    </source>
</reference>
<protein>
    <recommendedName>
        <fullName evidence="1">HMA domain-containing protein</fullName>
    </recommendedName>
</protein>
<dbReference type="Pfam" id="PF00403">
    <property type="entry name" value="HMA"/>
    <property type="match status" value="1"/>
</dbReference>
<dbReference type="SUPFAM" id="SSF55008">
    <property type="entry name" value="HMA, heavy metal-associated domain"/>
    <property type="match status" value="1"/>
</dbReference>
<organism evidence="2 3">
    <name type="scientific">Dictyobacter alpinus</name>
    <dbReference type="NCBI Taxonomy" id="2014873"/>
    <lineage>
        <taxon>Bacteria</taxon>
        <taxon>Bacillati</taxon>
        <taxon>Chloroflexota</taxon>
        <taxon>Ktedonobacteria</taxon>
        <taxon>Ktedonobacterales</taxon>
        <taxon>Dictyobacteraceae</taxon>
        <taxon>Dictyobacter</taxon>
    </lineage>
</organism>
<feature type="domain" description="HMA" evidence="1">
    <location>
        <begin position="1"/>
        <end position="61"/>
    </location>
</feature>
<dbReference type="EMBL" id="BIFT01000002">
    <property type="protein sequence ID" value="GCE31667.1"/>
    <property type="molecule type" value="Genomic_DNA"/>
</dbReference>
<evidence type="ECO:0000259" key="1">
    <source>
        <dbReference type="PROSITE" id="PS50846"/>
    </source>
</evidence>
<evidence type="ECO:0000313" key="3">
    <source>
        <dbReference type="Proteomes" id="UP000287171"/>
    </source>
</evidence>
<gene>
    <name evidence="2" type="ORF">KDA_71510</name>
</gene>
<dbReference type="InterPro" id="IPR006121">
    <property type="entry name" value="HMA_dom"/>
</dbReference>
<keyword evidence="3" id="KW-1185">Reference proteome</keyword>
<dbReference type="AlphaFoldDB" id="A0A402BJY5"/>
<proteinExistence type="predicted"/>
<sequence>MAKMNCSGCVGNITRVLQAFAGVDIMGTDLPTKTVQIRYDSERVQLAEIEQALANAKYPVASVSIAAKSV</sequence>
<dbReference type="InterPro" id="IPR036163">
    <property type="entry name" value="HMA_dom_sf"/>
</dbReference>
<dbReference type="Proteomes" id="UP000287171">
    <property type="component" value="Unassembled WGS sequence"/>
</dbReference>
<name>A0A402BJY5_9CHLR</name>
<accession>A0A402BJY5</accession>
<dbReference type="Gene3D" id="3.30.70.100">
    <property type="match status" value="1"/>
</dbReference>
<dbReference type="PROSITE" id="PS50846">
    <property type="entry name" value="HMA_2"/>
    <property type="match status" value="1"/>
</dbReference>
<dbReference type="GO" id="GO:0046872">
    <property type="term" value="F:metal ion binding"/>
    <property type="evidence" value="ECO:0007669"/>
    <property type="project" value="InterPro"/>
</dbReference>
<dbReference type="CDD" id="cd00371">
    <property type="entry name" value="HMA"/>
    <property type="match status" value="1"/>
</dbReference>